<dbReference type="EMBL" id="QKZV01000005">
    <property type="protein sequence ID" value="PZX62304.1"/>
    <property type="molecule type" value="Genomic_DNA"/>
</dbReference>
<evidence type="ECO:0000313" key="3">
    <source>
        <dbReference type="EMBL" id="PZX62304.1"/>
    </source>
</evidence>
<dbReference type="RefSeq" id="WP_111295421.1">
    <property type="nucleotide sequence ID" value="NZ_QKZV01000005.1"/>
</dbReference>
<organism evidence="3 4">
    <name type="scientific">Hydrotalea sandarakina</name>
    <dbReference type="NCBI Taxonomy" id="1004304"/>
    <lineage>
        <taxon>Bacteria</taxon>
        <taxon>Pseudomonadati</taxon>
        <taxon>Bacteroidota</taxon>
        <taxon>Chitinophagia</taxon>
        <taxon>Chitinophagales</taxon>
        <taxon>Chitinophagaceae</taxon>
        <taxon>Hydrotalea</taxon>
    </lineage>
</organism>
<evidence type="ECO:0000256" key="1">
    <source>
        <dbReference type="SAM" id="SignalP"/>
    </source>
</evidence>
<dbReference type="AlphaFoldDB" id="A0A2W7RPM3"/>
<accession>A0A2W7RPM3</accession>
<dbReference type="GO" id="GO:0008658">
    <property type="term" value="F:penicillin binding"/>
    <property type="evidence" value="ECO:0007669"/>
    <property type="project" value="InterPro"/>
</dbReference>
<dbReference type="PROSITE" id="PS51257">
    <property type="entry name" value="PROKAR_LIPOPROTEIN"/>
    <property type="match status" value="1"/>
</dbReference>
<dbReference type="InterPro" id="IPR012338">
    <property type="entry name" value="Beta-lactam/transpept-like"/>
</dbReference>
<dbReference type="Gene3D" id="3.40.710.10">
    <property type="entry name" value="DD-peptidase/beta-lactamase superfamily"/>
    <property type="match status" value="1"/>
</dbReference>
<protein>
    <submittedName>
        <fullName evidence="3">Bla regulator protein BlaR1/beta-lactamase class D</fullName>
    </submittedName>
</protein>
<feature type="chain" id="PRO_5015976127" evidence="1">
    <location>
        <begin position="29"/>
        <end position="283"/>
    </location>
</feature>
<keyword evidence="4" id="KW-1185">Reference proteome</keyword>
<gene>
    <name evidence="3" type="ORF">LX80_01786</name>
</gene>
<name>A0A2W7RPM3_9BACT</name>
<evidence type="ECO:0000259" key="2">
    <source>
        <dbReference type="Pfam" id="PF00905"/>
    </source>
</evidence>
<feature type="domain" description="Penicillin-binding protein transpeptidase" evidence="2">
    <location>
        <begin position="71"/>
        <end position="257"/>
    </location>
</feature>
<dbReference type="SUPFAM" id="SSF56601">
    <property type="entry name" value="beta-lactamase/transpeptidase-like"/>
    <property type="match status" value="1"/>
</dbReference>
<comment type="caution">
    <text evidence="3">The sequence shown here is derived from an EMBL/GenBank/DDBJ whole genome shotgun (WGS) entry which is preliminary data.</text>
</comment>
<evidence type="ECO:0000313" key="4">
    <source>
        <dbReference type="Proteomes" id="UP000249720"/>
    </source>
</evidence>
<keyword evidence="1" id="KW-0732">Signal</keyword>
<proteinExistence type="predicted"/>
<dbReference type="InterPro" id="IPR001460">
    <property type="entry name" value="PCN-bd_Tpept"/>
</dbReference>
<dbReference type="Proteomes" id="UP000249720">
    <property type="component" value="Unassembled WGS sequence"/>
</dbReference>
<feature type="signal peptide" evidence="1">
    <location>
        <begin position="1"/>
        <end position="28"/>
    </location>
</feature>
<dbReference type="OrthoDB" id="9762883at2"/>
<dbReference type="Pfam" id="PF00905">
    <property type="entry name" value="Transpeptidase"/>
    <property type="match status" value="1"/>
</dbReference>
<sequence>MQKGSRFLRRLGFFKSWALLLPVIWLQACNSNNIHEDASLGNDFTQHGVTGSFALFDNGAGSFTTYHFKQYLDSAYQPNATFNIVTALIGLQTGTIANERMVIPLPPAAVTQGNNDSSNHSPNFDTAMAHNITAYFQEVARRTGKEKMQFWLDSLKYGNHLIGNSVDSFWMNNTLTITADEQLGLIKRLYFGQLPFDKTWQVLIKRLLMKENNANYQLAYITGEGVLPNQQQIGWVLGWIEENKHPYFFVLNTEAPGNVALAATNLQLTRDLLSHLGFFKGKK</sequence>
<reference evidence="3 4" key="1">
    <citation type="submission" date="2018-06" db="EMBL/GenBank/DDBJ databases">
        <title>Genomic Encyclopedia of Archaeal and Bacterial Type Strains, Phase II (KMG-II): from individual species to whole genera.</title>
        <authorList>
            <person name="Goeker M."/>
        </authorList>
    </citation>
    <scope>NUCLEOTIDE SEQUENCE [LARGE SCALE GENOMIC DNA]</scope>
    <source>
        <strain evidence="3 4">DSM 23241</strain>
    </source>
</reference>